<proteinExistence type="predicted"/>
<evidence type="ECO:0000313" key="2">
    <source>
        <dbReference type="Proteomes" id="UP000824469"/>
    </source>
</evidence>
<comment type="caution">
    <text evidence="1">The sequence shown here is derived from an EMBL/GenBank/DDBJ whole genome shotgun (WGS) entry which is preliminary data.</text>
</comment>
<evidence type="ECO:0000313" key="1">
    <source>
        <dbReference type="EMBL" id="KAH9324429.1"/>
    </source>
</evidence>
<sequence length="254" mass="28601">MGIVELDNHKNESEDPRGERCVLFIDVVTRFIGDECIVDEHFVLNSSPEETNNAWFNCPACDENAEMITSSHERNFQEQSMCMCKRDGDRCPCGSVAGVIQNESEKLFQQFLIASVKLLNICQSGHWIQICWEALSSRRRDVFETVLELKVAIVEDTVLKKRKKLNTELSTKAENRVNRQLGSDASSSSILWCEETLENASSDFYLIQLLALKLVITHGAFSSDQNIPGPLVIKLVNGSRSMYSSDNLFDIGGR</sequence>
<dbReference type="EMBL" id="JAHRHJ020000002">
    <property type="protein sequence ID" value="KAH9324429.1"/>
    <property type="molecule type" value="Genomic_DNA"/>
</dbReference>
<dbReference type="AlphaFoldDB" id="A0AA38GIK7"/>
<dbReference type="Proteomes" id="UP000824469">
    <property type="component" value="Unassembled WGS sequence"/>
</dbReference>
<reference evidence="1 2" key="1">
    <citation type="journal article" date="2021" name="Nat. Plants">
        <title>The Taxus genome provides insights into paclitaxel biosynthesis.</title>
        <authorList>
            <person name="Xiong X."/>
            <person name="Gou J."/>
            <person name="Liao Q."/>
            <person name="Li Y."/>
            <person name="Zhou Q."/>
            <person name="Bi G."/>
            <person name="Li C."/>
            <person name="Du R."/>
            <person name="Wang X."/>
            <person name="Sun T."/>
            <person name="Guo L."/>
            <person name="Liang H."/>
            <person name="Lu P."/>
            <person name="Wu Y."/>
            <person name="Zhang Z."/>
            <person name="Ro D.K."/>
            <person name="Shang Y."/>
            <person name="Huang S."/>
            <person name="Yan J."/>
        </authorList>
    </citation>
    <scope>NUCLEOTIDE SEQUENCE [LARGE SCALE GENOMIC DNA]</scope>
    <source>
        <strain evidence="1">Ta-2019</strain>
    </source>
</reference>
<feature type="non-terminal residue" evidence="1">
    <location>
        <position position="1"/>
    </location>
</feature>
<organism evidence="1 2">
    <name type="scientific">Taxus chinensis</name>
    <name type="common">Chinese yew</name>
    <name type="synonym">Taxus wallichiana var. chinensis</name>
    <dbReference type="NCBI Taxonomy" id="29808"/>
    <lineage>
        <taxon>Eukaryota</taxon>
        <taxon>Viridiplantae</taxon>
        <taxon>Streptophyta</taxon>
        <taxon>Embryophyta</taxon>
        <taxon>Tracheophyta</taxon>
        <taxon>Spermatophyta</taxon>
        <taxon>Pinopsida</taxon>
        <taxon>Pinidae</taxon>
        <taxon>Conifers II</taxon>
        <taxon>Cupressales</taxon>
        <taxon>Taxaceae</taxon>
        <taxon>Taxus</taxon>
    </lineage>
</organism>
<protein>
    <submittedName>
        <fullName evidence="1">Uncharacterized protein</fullName>
    </submittedName>
</protein>
<keyword evidence="2" id="KW-1185">Reference proteome</keyword>
<accession>A0AA38GIK7</accession>
<name>A0AA38GIK7_TAXCH</name>
<gene>
    <name evidence="1" type="ORF">KI387_004607</name>
</gene>